<accession>A0A5C6BY93</accession>
<dbReference type="AlphaFoldDB" id="A0A5C6BY93"/>
<name>A0A5C6BY93_9BACT</name>
<evidence type="ECO:0000313" key="1">
    <source>
        <dbReference type="EMBL" id="TWU16236.1"/>
    </source>
</evidence>
<protein>
    <submittedName>
        <fullName evidence="1">Uncharacterized protein</fullName>
    </submittedName>
</protein>
<proteinExistence type="predicted"/>
<reference evidence="1 2" key="1">
    <citation type="journal article" date="2020" name="Antonie Van Leeuwenhoek">
        <title>Rhodopirellula heiligendammensis sp. nov., Rhodopirellula pilleata sp. nov., and Rhodopirellula solitaria sp. nov. isolated from natural or artificial marine surfaces in Northern Germany and California, USA, and emended description of the genus Rhodopirellula.</title>
        <authorList>
            <person name="Kallscheuer N."/>
            <person name="Wiegand S."/>
            <person name="Jogler M."/>
            <person name="Boedeker C."/>
            <person name="Peeters S.H."/>
            <person name="Rast P."/>
            <person name="Heuer A."/>
            <person name="Jetten M.S.M."/>
            <person name="Rohde M."/>
            <person name="Jogler C."/>
        </authorList>
    </citation>
    <scope>NUCLEOTIDE SEQUENCE [LARGE SCALE GENOMIC DNA]</scope>
    <source>
        <strain evidence="1 2">Poly21</strain>
    </source>
</reference>
<gene>
    <name evidence="1" type="ORF">Poly21_34410</name>
</gene>
<dbReference type="EMBL" id="SJPU01000002">
    <property type="protein sequence ID" value="TWU16236.1"/>
    <property type="molecule type" value="Genomic_DNA"/>
</dbReference>
<dbReference type="OrthoDB" id="282341at2"/>
<organism evidence="1 2">
    <name type="scientific">Allorhodopirellula heiligendammensis</name>
    <dbReference type="NCBI Taxonomy" id="2714739"/>
    <lineage>
        <taxon>Bacteria</taxon>
        <taxon>Pseudomonadati</taxon>
        <taxon>Planctomycetota</taxon>
        <taxon>Planctomycetia</taxon>
        <taxon>Pirellulales</taxon>
        <taxon>Pirellulaceae</taxon>
        <taxon>Allorhodopirellula</taxon>
    </lineage>
</organism>
<evidence type="ECO:0000313" key="2">
    <source>
        <dbReference type="Proteomes" id="UP000319908"/>
    </source>
</evidence>
<dbReference type="Proteomes" id="UP000319908">
    <property type="component" value="Unassembled WGS sequence"/>
</dbReference>
<sequence length="167" mass="18429">MSIPAIAASDSGALLGSLAASDAANAIDKVINKASELVRSAQGAMSETVEEETAHMRRRLFRTLDHPDRCIIAIDCETVDVDRIHETSDLFLNDPVFREHHNLVLAVPEHQSFADSPSFDCVQTIKQRAFESGVDGKVSWLLIQQREPELTALKNLVEQQGGKWYTG</sequence>
<keyword evidence="2" id="KW-1185">Reference proteome</keyword>
<dbReference type="RefSeq" id="WP_146407928.1">
    <property type="nucleotide sequence ID" value="NZ_SJPU01000002.1"/>
</dbReference>
<comment type="caution">
    <text evidence="1">The sequence shown here is derived from an EMBL/GenBank/DDBJ whole genome shotgun (WGS) entry which is preliminary data.</text>
</comment>